<protein>
    <submittedName>
        <fullName evidence="2">Uncharacterized protein</fullName>
    </submittedName>
</protein>
<evidence type="ECO:0000313" key="2">
    <source>
        <dbReference type="EMBL" id="TWT72319.1"/>
    </source>
</evidence>
<sequence precursor="true">MMVRTLALVSLGLLAFCCLSPGYEVTNSESATQVTGAGLWNCGAKTKTSHGTTCDALPDQSGWSCGPVQNDRLNSDSCNLEVHRFDPCDEYCSNTYRIIGGCGWF</sequence>
<reference evidence="2 3" key="1">
    <citation type="submission" date="2019-02" db="EMBL/GenBank/DDBJ databases">
        <title>Deep-cultivation of Planctomycetes and their phenomic and genomic characterization uncovers novel biology.</title>
        <authorList>
            <person name="Wiegand S."/>
            <person name="Jogler M."/>
            <person name="Boedeker C."/>
            <person name="Pinto D."/>
            <person name="Vollmers J."/>
            <person name="Rivas-Marin E."/>
            <person name="Kohn T."/>
            <person name="Peeters S.H."/>
            <person name="Heuer A."/>
            <person name="Rast P."/>
            <person name="Oberbeckmann S."/>
            <person name="Bunk B."/>
            <person name="Jeske O."/>
            <person name="Meyerdierks A."/>
            <person name="Storesund J.E."/>
            <person name="Kallscheuer N."/>
            <person name="Luecker S."/>
            <person name="Lage O.M."/>
            <person name="Pohl T."/>
            <person name="Merkel B.J."/>
            <person name="Hornburger P."/>
            <person name="Mueller R.-W."/>
            <person name="Bruemmer F."/>
            <person name="Labrenz M."/>
            <person name="Spormann A.M."/>
            <person name="Op Den Camp H."/>
            <person name="Overmann J."/>
            <person name="Amann R."/>
            <person name="Jetten M.S.M."/>
            <person name="Mascher T."/>
            <person name="Medema M.H."/>
            <person name="Devos D.P."/>
            <person name="Kaster A.-K."/>
            <person name="Ovreas L."/>
            <person name="Rohde M."/>
            <person name="Galperin M.Y."/>
            <person name="Jogler C."/>
        </authorList>
    </citation>
    <scope>NUCLEOTIDE SEQUENCE [LARGE SCALE GENOMIC DNA]</scope>
    <source>
        <strain evidence="2 3">Pan14r</strain>
    </source>
</reference>
<feature type="signal peptide" evidence="1">
    <location>
        <begin position="1"/>
        <end position="22"/>
    </location>
</feature>
<dbReference type="EMBL" id="SJPL01000001">
    <property type="protein sequence ID" value="TWT72319.1"/>
    <property type="molecule type" value="Genomic_DNA"/>
</dbReference>
<dbReference type="Proteomes" id="UP000317238">
    <property type="component" value="Unassembled WGS sequence"/>
</dbReference>
<proteinExistence type="predicted"/>
<keyword evidence="1" id="KW-0732">Signal</keyword>
<evidence type="ECO:0000313" key="3">
    <source>
        <dbReference type="Proteomes" id="UP000317238"/>
    </source>
</evidence>
<feature type="chain" id="PRO_5022827491" evidence="1">
    <location>
        <begin position="23"/>
        <end position="105"/>
    </location>
</feature>
<accession>A0A5C5YBG6</accession>
<comment type="caution">
    <text evidence="2">The sequence shown here is derived from an EMBL/GenBank/DDBJ whole genome shotgun (WGS) entry which is preliminary data.</text>
</comment>
<keyword evidence="3" id="KW-1185">Reference proteome</keyword>
<evidence type="ECO:0000256" key="1">
    <source>
        <dbReference type="SAM" id="SignalP"/>
    </source>
</evidence>
<dbReference type="AlphaFoldDB" id="A0A5C5YBG6"/>
<organism evidence="2 3">
    <name type="scientific">Crateriforma conspicua</name>
    <dbReference type="NCBI Taxonomy" id="2527996"/>
    <lineage>
        <taxon>Bacteria</taxon>
        <taxon>Pseudomonadati</taxon>
        <taxon>Planctomycetota</taxon>
        <taxon>Planctomycetia</taxon>
        <taxon>Planctomycetales</taxon>
        <taxon>Planctomycetaceae</taxon>
        <taxon>Crateriforma</taxon>
    </lineage>
</organism>
<gene>
    <name evidence="2" type="ORF">Pan14r_46390</name>
</gene>
<name>A0A5C5YBG6_9PLAN</name>